<dbReference type="PROSITE" id="PS50305">
    <property type="entry name" value="SIRTUIN"/>
    <property type="match status" value="1"/>
</dbReference>
<dbReference type="GO" id="GO:0008270">
    <property type="term" value="F:zinc ion binding"/>
    <property type="evidence" value="ECO:0007669"/>
    <property type="project" value="UniProtKB-UniRule"/>
</dbReference>
<feature type="binding site" evidence="3">
    <location>
        <position position="58"/>
    </location>
    <ligand>
        <name>substrate</name>
    </ligand>
</feature>
<protein>
    <recommendedName>
        <fullName evidence="3">NAD-dependent protein deacylase</fullName>
        <ecNumber evidence="3">2.3.1.286</ecNumber>
    </recommendedName>
    <alternativeName>
        <fullName evidence="3">Regulatory protein SIR2 homolog</fullName>
    </alternativeName>
</protein>
<dbReference type="Gene3D" id="3.30.1600.10">
    <property type="entry name" value="SIR2/SIRT2 'Small Domain"/>
    <property type="match status" value="1"/>
</dbReference>
<comment type="domain">
    <text evidence="3">2 residues (Tyr-55 and Arg-58) present in a large hydrophobic pocket are probably involved in substrate specificity. They are important for desuccinylation activity, but dispensable for deacetylation activity.</text>
</comment>
<dbReference type="GO" id="GO:0017136">
    <property type="term" value="F:histone deacetylase activity, NAD-dependent"/>
    <property type="evidence" value="ECO:0007669"/>
    <property type="project" value="TreeGrafter"/>
</dbReference>
<dbReference type="InterPro" id="IPR003000">
    <property type="entry name" value="Sirtuin"/>
</dbReference>
<dbReference type="EC" id="2.3.1.286" evidence="3"/>
<dbReference type="Pfam" id="PF02146">
    <property type="entry name" value="SIR2"/>
    <property type="match status" value="1"/>
</dbReference>
<keyword evidence="3 4" id="KW-0479">Metal-binding</keyword>
<dbReference type="InterPro" id="IPR026591">
    <property type="entry name" value="Sirtuin_cat_small_dom_sf"/>
</dbReference>
<feature type="binding site" evidence="3">
    <location>
        <begin position="90"/>
        <end position="93"/>
    </location>
    <ligand>
        <name>NAD(+)</name>
        <dbReference type="ChEBI" id="CHEBI:57540"/>
    </ligand>
</feature>
<dbReference type="CDD" id="cd01412">
    <property type="entry name" value="SIRT5_Af1_CobB"/>
    <property type="match status" value="1"/>
</dbReference>
<dbReference type="Gene3D" id="3.40.50.1220">
    <property type="entry name" value="TPP-binding domain"/>
    <property type="match status" value="1"/>
</dbReference>
<evidence type="ECO:0000313" key="7">
    <source>
        <dbReference type="Proteomes" id="UP000501253"/>
    </source>
</evidence>
<dbReference type="Proteomes" id="UP000501253">
    <property type="component" value="Chromosome"/>
</dbReference>
<keyword evidence="3" id="KW-0963">Cytoplasm</keyword>
<dbReference type="InterPro" id="IPR026590">
    <property type="entry name" value="Ssirtuin_cat_dom"/>
</dbReference>
<comment type="function">
    <text evidence="3">NAD-dependent lysine deacetylase and desuccinylase that specifically removes acetyl and succinyl groups on target proteins. Modulates the activities of several proteins which are inactive in their acylated form.</text>
</comment>
<dbReference type="KEGG" id="tmai:FVE67_03645"/>
<feature type="binding site" evidence="3 4">
    <location>
        <position position="138"/>
    </location>
    <ligand>
        <name>Zn(2+)</name>
        <dbReference type="ChEBI" id="CHEBI:29105"/>
    </ligand>
</feature>
<comment type="catalytic activity">
    <reaction evidence="3">
        <text>N(6)-acetyl-L-lysyl-[protein] + NAD(+) + H2O = 2''-O-acetyl-ADP-D-ribose + nicotinamide + L-lysyl-[protein]</text>
        <dbReference type="Rhea" id="RHEA:43636"/>
        <dbReference type="Rhea" id="RHEA-COMP:9752"/>
        <dbReference type="Rhea" id="RHEA-COMP:10731"/>
        <dbReference type="ChEBI" id="CHEBI:15377"/>
        <dbReference type="ChEBI" id="CHEBI:17154"/>
        <dbReference type="ChEBI" id="CHEBI:29969"/>
        <dbReference type="ChEBI" id="CHEBI:57540"/>
        <dbReference type="ChEBI" id="CHEBI:61930"/>
        <dbReference type="ChEBI" id="CHEBI:83767"/>
        <dbReference type="EC" id="2.3.1.286"/>
    </reaction>
</comment>
<evidence type="ECO:0000256" key="4">
    <source>
        <dbReference type="PROSITE-ProRule" id="PRU00236"/>
    </source>
</evidence>
<reference evidence="6 7" key="1">
    <citation type="submission" date="2019-08" db="EMBL/GenBank/DDBJ databases">
        <title>Complete genome sequence of Thermosulfurimonas marina SU872T, an anaerobic thermophilic chemolithoautotrophic bacterium isolated from a shallow marine hydrothermal vent.</title>
        <authorList>
            <person name="Allioux M."/>
            <person name="Jebbar M."/>
            <person name="Slobodkina G."/>
            <person name="Slobodkin A."/>
            <person name="Moalic Y."/>
            <person name="Frolova A."/>
            <person name="Shao Z."/>
            <person name="Alain K."/>
        </authorList>
    </citation>
    <scope>NUCLEOTIDE SEQUENCE [LARGE SCALE GENOMIC DNA]</scope>
    <source>
        <strain evidence="6 7">SU872</strain>
    </source>
</reference>
<dbReference type="InterPro" id="IPR050134">
    <property type="entry name" value="NAD-dep_sirtuin_deacylases"/>
</dbReference>
<comment type="similarity">
    <text evidence="3">Belongs to the sirtuin family. Class III subfamily.</text>
</comment>
<dbReference type="RefSeq" id="WP_168719299.1">
    <property type="nucleotide sequence ID" value="NZ_CP042909.1"/>
</dbReference>
<comment type="catalytic activity">
    <reaction evidence="3">
        <text>N(6)-succinyl-L-lysyl-[protein] + NAD(+) + H2O = 2''-O-succinyl-ADP-D-ribose + nicotinamide + L-lysyl-[protein]</text>
        <dbReference type="Rhea" id="RHEA:47668"/>
        <dbReference type="Rhea" id="RHEA-COMP:9752"/>
        <dbReference type="Rhea" id="RHEA-COMP:11877"/>
        <dbReference type="ChEBI" id="CHEBI:15377"/>
        <dbReference type="ChEBI" id="CHEBI:17154"/>
        <dbReference type="ChEBI" id="CHEBI:29969"/>
        <dbReference type="ChEBI" id="CHEBI:57540"/>
        <dbReference type="ChEBI" id="CHEBI:87830"/>
        <dbReference type="ChEBI" id="CHEBI:87832"/>
    </reaction>
</comment>
<feature type="binding site" evidence="3">
    <location>
        <begin position="201"/>
        <end position="203"/>
    </location>
    <ligand>
        <name>NAD(+)</name>
        <dbReference type="ChEBI" id="CHEBI:57540"/>
    </ligand>
</feature>
<dbReference type="EMBL" id="CP042909">
    <property type="protein sequence ID" value="QJA05945.1"/>
    <property type="molecule type" value="Genomic_DNA"/>
</dbReference>
<dbReference type="AlphaFoldDB" id="A0A6H1WRU9"/>
<dbReference type="GO" id="GO:0005737">
    <property type="term" value="C:cytoplasm"/>
    <property type="evidence" value="ECO:0007669"/>
    <property type="project" value="UniProtKB-SubCell"/>
</dbReference>
<keyword evidence="1" id="KW-0808">Transferase</keyword>
<evidence type="ECO:0000256" key="1">
    <source>
        <dbReference type="ARBA" id="ARBA00022679"/>
    </source>
</evidence>
<dbReference type="InterPro" id="IPR029035">
    <property type="entry name" value="DHS-like_NAD/FAD-binding_dom"/>
</dbReference>
<dbReference type="GO" id="GO:0036054">
    <property type="term" value="F:protein-malonyllysine demalonylase activity"/>
    <property type="evidence" value="ECO:0007669"/>
    <property type="project" value="InterPro"/>
</dbReference>
<feature type="domain" description="Deacetylase sirtuin-type" evidence="5">
    <location>
        <begin position="1"/>
        <end position="233"/>
    </location>
</feature>
<evidence type="ECO:0000256" key="2">
    <source>
        <dbReference type="ARBA" id="ARBA00023027"/>
    </source>
</evidence>
<keyword evidence="7" id="KW-1185">Reference proteome</keyword>
<proteinExistence type="inferred from homology"/>
<dbReference type="GO" id="GO:0036055">
    <property type="term" value="F:protein-succinyllysine desuccinylase activity"/>
    <property type="evidence" value="ECO:0007669"/>
    <property type="project" value="UniProtKB-UniRule"/>
</dbReference>
<keyword evidence="2 3" id="KW-0520">NAD</keyword>
<name>A0A6H1WRU9_9BACT</name>
<dbReference type="InterPro" id="IPR027546">
    <property type="entry name" value="Sirtuin_class_III"/>
</dbReference>
<feature type="binding site" evidence="3 4">
    <location>
        <position position="135"/>
    </location>
    <ligand>
        <name>Zn(2+)</name>
        <dbReference type="ChEBI" id="CHEBI:29105"/>
    </ligand>
</feature>
<dbReference type="PANTHER" id="PTHR11085">
    <property type="entry name" value="NAD-DEPENDENT PROTEIN DEACYLASE SIRTUIN-5, MITOCHONDRIAL-RELATED"/>
    <property type="match status" value="1"/>
</dbReference>
<evidence type="ECO:0000256" key="3">
    <source>
        <dbReference type="HAMAP-Rule" id="MF_01121"/>
    </source>
</evidence>
<evidence type="ECO:0000259" key="5">
    <source>
        <dbReference type="PROSITE" id="PS50305"/>
    </source>
</evidence>
<comment type="subcellular location">
    <subcellularLocation>
        <location evidence="3">Cytoplasm</location>
    </subcellularLocation>
</comment>
<dbReference type="GO" id="GO:0070403">
    <property type="term" value="F:NAD+ binding"/>
    <property type="evidence" value="ECO:0007669"/>
    <property type="project" value="UniProtKB-UniRule"/>
</dbReference>
<feature type="binding site" evidence="3">
    <location>
        <position position="55"/>
    </location>
    <ligand>
        <name>substrate</name>
    </ligand>
</feature>
<feature type="active site" description="Proton acceptor" evidence="3 4">
    <location>
        <position position="108"/>
    </location>
</feature>
<dbReference type="SUPFAM" id="SSF52467">
    <property type="entry name" value="DHS-like NAD/FAD-binding domain"/>
    <property type="match status" value="1"/>
</dbReference>
<evidence type="ECO:0000313" key="6">
    <source>
        <dbReference type="EMBL" id="QJA05945.1"/>
    </source>
</evidence>
<feature type="binding site" evidence="3 4">
    <location>
        <position position="116"/>
    </location>
    <ligand>
        <name>Zn(2+)</name>
        <dbReference type="ChEBI" id="CHEBI:29105"/>
    </ligand>
</feature>
<feature type="binding site" evidence="3">
    <location>
        <begin position="175"/>
        <end position="177"/>
    </location>
    <ligand>
        <name>NAD(+)</name>
        <dbReference type="ChEBI" id="CHEBI:57540"/>
    </ligand>
</feature>
<comment type="cofactor">
    <cofactor evidence="3">
        <name>Zn(2+)</name>
        <dbReference type="ChEBI" id="CHEBI:29105"/>
    </cofactor>
    <text evidence="3">Binds 1 zinc ion per subunit.</text>
</comment>
<accession>A0A6H1WRU9</accession>
<feature type="binding site" evidence="3">
    <location>
        <position position="219"/>
    </location>
    <ligand>
        <name>NAD(+)</name>
        <dbReference type="ChEBI" id="CHEBI:57540"/>
    </ligand>
</feature>
<feature type="binding site" evidence="3 4">
    <location>
        <position position="119"/>
    </location>
    <ligand>
        <name>Zn(2+)</name>
        <dbReference type="ChEBI" id="CHEBI:29105"/>
    </ligand>
</feature>
<sequence length="235" mass="26527">MRFQRLVILTGAGISAESGIPTFRDPGGLWERYSLEEVATPEGFRRNPRLVHEFYNARRRDLLRVRPNPAHRALAELERRFPGEVLLVTQNVDDLHERAGSKRVLHIHGELLKVRCEACGGIFREEGEVFPETPCPACGKTGGLRPHVVWFGEEPFYLPEVYEALLSCDLFVAIGTSGTVWPAAGFVEVARRAGAHCVEINLKPAENAHLFQEHRYGPASREVPKWVEEILREGR</sequence>
<dbReference type="PANTHER" id="PTHR11085:SF4">
    <property type="entry name" value="NAD-DEPENDENT PROTEIN DEACYLASE"/>
    <property type="match status" value="1"/>
</dbReference>
<organism evidence="6 7">
    <name type="scientific">Thermosulfurimonas marina</name>
    <dbReference type="NCBI Taxonomy" id="2047767"/>
    <lineage>
        <taxon>Bacteria</taxon>
        <taxon>Pseudomonadati</taxon>
        <taxon>Thermodesulfobacteriota</taxon>
        <taxon>Thermodesulfobacteria</taxon>
        <taxon>Thermodesulfobacteriales</taxon>
        <taxon>Thermodesulfobacteriaceae</taxon>
        <taxon>Thermosulfurimonas</taxon>
    </lineage>
</organism>
<dbReference type="HAMAP" id="MF_01121">
    <property type="entry name" value="Sirtuin_ClassIII"/>
    <property type="match status" value="1"/>
</dbReference>
<gene>
    <name evidence="3" type="primary">cobB</name>
    <name evidence="6" type="ORF">FVE67_03645</name>
</gene>
<keyword evidence="3 4" id="KW-0862">Zinc</keyword>
<feature type="binding site" evidence="3">
    <location>
        <begin position="11"/>
        <end position="30"/>
    </location>
    <ligand>
        <name>NAD(+)</name>
        <dbReference type="ChEBI" id="CHEBI:57540"/>
    </ligand>
</feature>